<dbReference type="Gene3D" id="3.40.50.2020">
    <property type="match status" value="1"/>
</dbReference>
<accession>A0ABW5DV88</accession>
<feature type="binding site" evidence="6">
    <location>
        <position position="103"/>
    </location>
    <ligand>
        <name>5-phospho-alpha-D-ribose 1-diphosphate</name>
        <dbReference type="ChEBI" id="CHEBI:58017"/>
        <note>ligand shared between dimeric partners</note>
    </ligand>
</feature>
<comment type="subunit">
    <text evidence="6">Homodimer.</text>
</comment>
<name>A0ABW5DV88_9PROT</name>
<comment type="function">
    <text evidence="6">Catalyzes the transfer of a ribosyl phosphate group from 5-phosphoribose 1-diphosphate to orotate, leading to the formation of orotidine monophosphate (OMP).</text>
</comment>
<evidence type="ECO:0000256" key="1">
    <source>
        <dbReference type="ARBA" id="ARBA00004889"/>
    </source>
</evidence>
<comment type="similarity">
    <text evidence="6">Belongs to the purine/pyrimidine phosphoribosyltransferase family. PyrE subfamily.</text>
</comment>
<dbReference type="HAMAP" id="MF_01208">
    <property type="entry name" value="PyrE"/>
    <property type="match status" value="1"/>
</dbReference>
<sequence>MIDAAQQTARMLLEIEAVHIRPSEPFTLTSGYASPVYVDCRKVISFPRARQAIIRAATEMLQSRIGYESIDAVAGGETAGIPYAAWLADSLNVPMLYVRKKPKGFGRNAQIEGTFKEGARVLLVEDLASDGGSKVNFVNALRTAGATVTDCFVVFFYAAFPGGLKSLDEIGVNLHSLATWKEVLDVAEKDGRLPAADIAEVRKFLADPVSWSVAHGGAGQKS</sequence>
<dbReference type="Pfam" id="PF00156">
    <property type="entry name" value="Pribosyltran"/>
    <property type="match status" value="1"/>
</dbReference>
<dbReference type="InterPro" id="IPR004467">
    <property type="entry name" value="Or_phspho_trans_dom"/>
</dbReference>
<keyword evidence="6" id="KW-0460">Magnesium</keyword>
<evidence type="ECO:0000256" key="4">
    <source>
        <dbReference type="ARBA" id="ARBA00022679"/>
    </source>
</evidence>
<keyword evidence="3 6" id="KW-0328">Glycosyltransferase</keyword>
<dbReference type="EMBL" id="JBHUIP010000013">
    <property type="protein sequence ID" value="MFD2264384.1"/>
    <property type="molecule type" value="Genomic_DNA"/>
</dbReference>
<dbReference type="PANTHER" id="PTHR19278">
    <property type="entry name" value="OROTATE PHOSPHORIBOSYLTRANSFERASE"/>
    <property type="match status" value="1"/>
</dbReference>
<dbReference type="InterPro" id="IPR000836">
    <property type="entry name" value="PRTase_dom"/>
</dbReference>
<feature type="binding site" evidence="6">
    <location>
        <position position="129"/>
    </location>
    <ligand>
        <name>orotate</name>
        <dbReference type="ChEBI" id="CHEBI:30839"/>
    </ligand>
</feature>
<gene>
    <name evidence="6" type="primary">pyrE</name>
    <name evidence="8" type="ORF">ACFSM5_15880</name>
</gene>
<keyword evidence="4 6" id="KW-0808">Transferase</keyword>
<dbReference type="SUPFAM" id="SSF53271">
    <property type="entry name" value="PRTase-like"/>
    <property type="match status" value="1"/>
</dbReference>
<comment type="catalytic activity">
    <reaction evidence="6">
        <text>orotidine 5'-phosphate + diphosphate = orotate + 5-phospho-alpha-D-ribose 1-diphosphate</text>
        <dbReference type="Rhea" id="RHEA:10380"/>
        <dbReference type="ChEBI" id="CHEBI:30839"/>
        <dbReference type="ChEBI" id="CHEBI:33019"/>
        <dbReference type="ChEBI" id="CHEBI:57538"/>
        <dbReference type="ChEBI" id="CHEBI:58017"/>
        <dbReference type="EC" id="2.4.2.10"/>
    </reaction>
</comment>
<feature type="binding site" evidence="6">
    <location>
        <position position="99"/>
    </location>
    <ligand>
        <name>5-phospho-alpha-D-ribose 1-diphosphate</name>
        <dbReference type="ChEBI" id="CHEBI:58017"/>
        <note>ligand shared between dimeric partners</note>
    </ligand>
</feature>
<evidence type="ECO:0000256" key="6">
    <source>
        <dbReference type="HAMAP-Rule" id="MF_01208"/>
    </source>
</evidence>
<comment type="cofactor">
    <cofactor evidence="6">
        <name>Mg(2+)</name>
        <dbReference type="ChEBI" id="CHEBI:18420"/>
    </cofactor>
</comment>
<comment type="pathway">
    <text evidence="1 6">Pyrimidine metabolism; UMP biosynthesis via de novo pathway; UMP from orotate: step 1/2.</text>
</comment>
<dbReference type="InterPro" id="IPR023031">
    <property type="entry name" value="OPRT"/>
</dbReference>
<dbReference type="RefSeq" id="WP_379877729.1">
    <property type="nucleotide sequence ID" value="NZ_JBHUIP010000013.1"/>
</dbReference>
<proteinExistence type="inferred from homology"/>
<evidence type="ECO:0000256" key="3">
    <source>
        <dbReference type="ARBA" id="ARBA00022676"/>
    </source>
</evidence>
<keyword evidence="9" id="KW-1185">Reference proteome</keyword>
<dbReference type="PANTHER" id="PTHR19278:SF9">
    <property type="entry name" value="URIDINE 5'-MONOPHOSPHATE SYNTHASE"/>
    <property type="match status" value="1"/>
</dbReference>
<comment type="caution">
    <text evidence="8">The sequence shown here is derived from an EMBL/GenBank/DDBJ whole genome shotgun (WGS) entry which is preliminary data.</text>
</comment>
<dbReference type="Proteomes" id="UP001597295">
    <property type="component" value="Unassembled WGS sequence"/>
</dbReference>
<evidence type="ECO:0000259" key="7">
    <source>
        <dbReference type="Pfam" id="PF00156"/>
    </source>
</evidence>
<dbReference type="NCBIfam" id="TIGR00336">
    <property type="entry name" value="pyrE"/>
    <property type="match status" value="1"/>
</dbReference>
<keyword evidence="5 6" id="KW-0665">Pyrimidine biosynthesis</keyword>
<dbReference type="GO" id="GO:0004588">
    <property type="term" value="F:orotate phosphoribosyltransferase activity"/>
    <property type="evidence" value="ECO:0007669"/>
    <property type="project" value="UniProtKB-EC"/>
</dbReference>
<feature type="binding site" description="in other chain" evidence="6">
    <location>
        <position position="100"/>
    </location>
    <ligand>
        <name>5-phospho-alpha-D-ribose 1-diphosphate</name>
        <dbReference type="ChEBI" id="CHEBI:58017"/>
        <note>ligand shared between dimeric partners</note>
    </ligand>
</feature>
<evidence type="ECO:0000256" key="2">
    <source>
        <dbReference type="ARBA" id="ARBA00011971"/>
    </source>
</evidence>
<dbReference type="CDD" id="cd06223">
    <property type="entry name" value="PRTases_typeI"/>
    <property type="match status" value="1"/>
</dbReference>
<evidence type="ECO:0000313" key="9">
    <source>
        <dbReference type="Proteomes" id="UP001597295"/>
    </source>
</evidence>
<reference evidence="9" key="1">
    <citation type="journal article" date="2019" name="Int. J. Syst. Evol. Microbiol.">
        <title>The Global Catalogue of Microorganisms (GCM) 10K type strain sequencing project: providing services to taxonomists for standard genome sequencing and annotation.</title>
        <authorList>
            <consortium name="The Broad Institute Genomics Platform"/>
            <consortium name="The Broad Institute Genome Sequencing Center for Infectious Disease"/>
            <person name="Wu L."/>
            <person name="Ma J."/>
        </authorList>
    </citation>
    <scope>NUCLEOTIDE SEQUENCE [LARGE SCALE GENOMIC DNA]</scope>
    <source>
        <strain evidence="9">CGMCC 1.19062</strain>
    </source>
</reference>
<dbReference type="NCBIfam" id="NF001729">
    <property type="entry name" value="PRK00455.1-3"/>
    <property type="match status" value="1"/>
</dbReference>
<protein>
    <recommendedName>
        <fullName evidence="2 6">Orotate phosphoribosyltransferase</fullName>
        <shortName evidence="6">OPRT</shortName>
        <shortName evidence="6">OPRTase</shortName>
        <ecNumber evidence="2 6">2.4.2.10</ecNumber>
    </recommendedName>
</protein>
<feature type="domain" description="Phosphoribosyltransferase" evidence="7">
    <location>
        <begin position="51"/>
        <end position="155"/>
    </location>
</feature>
<comment type="caution">
    <text evidence="6">Lacks conserved residue(s) required for the propagation of feature annotation.</text>
</comment>
<evidence type="ECO:0000313" key="8">
    <source>
        <dbReference type="EMBL" id="MFD2264384.1"/>
    </source>
</evidence>
<dbReference type="InterPro" id="IPR029057">
    <property type="entry name" value="PRTase-like"/>
</dbReference>
<organism evidence="8 9">
    <name type="scientific">Lacibacterium aquatile</name>
    <dbReference type="NCBI Taxonomy" id="1168082"/>
    <lineage>
        <taxon>Bacteria</taxon>
        <taxon>Pseudomonadati</taxon>
        <taxon>Pseudomonadota</taxon>
        <taxon>Alphaproteobacteria</taxon>
        <taxon>Rhodospirillales</taxon>
        <taxon>Rhodospirillaceae</taxon>
    </lineage>
</organism>
<dbReference type="EC" id="2.4.2.10" evidence="2 6"/>
<evidence type="ECO:0000256" key="5">
    <source>
        <dbReference type="ARBA" id="ARBA00022975"/>
    </source>
</evidence>
<feature type="binding site" description="in other chain" evidence="6">
    <location>
        <begin position="125"/>
        <end position="133"/>
    </location>
    <ligand>
        <name>5-phospho-alpha-D-ribose 1-diphosphate</name>
        <dbReference type="ChEBI" id="CHEBI:58017"/>
        <note>ligand shared between dimeric partners</note>
    </ligand>
</feature>